<protein>
    <submittedName>
        <fullName evidence="1">4'-phosphopantetheinyl transferase</fullName>
    </submittedName>
</protein>
<reference evidence="1" key="1">
    <citation type="submission" date="2021-02" db="EMBL/GenBank/DDBJ databases">
        <authorList>
            <consortium name="DOE Joint Genome Institute"/>
            <person name="Ahrendt S."/>
            <person name="Looney B.P."/>
            <person name="Miyauchi S."/>
            <person name="Morin E."/>
            <person name="Drula E."/>
            <person name="Courty P.E."/>
            <person name="Chicoki N."/>
            <person name="Fauchery L."/>
            <person name="Kohler A."/>
            <person name="Kuo A."/>
            <person name="Labutti K."/>
            <person name="Pangilinan J."/>
            <person name="Lipzen A."/>
            <person name="Riley R."/>
            <person name="Andreopoulos W."/>
            <person name="He G."/>
            <person name="Johnson J."/>
            <person name="Barry K.W."/>
            <person name="Grigoriev I.V."/>
            <person name="Nagy L."/>
            <person name="Hibbett D."/>
            <person name="Henrissat B."/>
            <person name="Matheny P.B."/>
            <person name="Labbe J."/>
            <person name="Martin F."/>
        </authorList>
    </citation>
    <scope>NUCLEOTIDE SEQUENCE</scope>
    <source>
        <strain evidence="1">FP105234-sp</strain>
    </source>
</reference>
<feature type="non-terminal residue" evidence="1">
    <location>
        <position position="1"/>
    </location>
</feature>
<organism evidence="1 2">
    <name type="scientific">Auriscalpium vulgare</name>
    <dbReference type="NCBI Taxonomy" id="40419"/>
    <lineage>
        <taxon>Eukaryota</taxon>
        <taxon>Fungi</taxon>
        <taxon>Dikarya</taxon>
        <taxon>Basidiomycota</taxon>
        <taxon>Agaricomycotina</taxon>
        <taxon>Agaricomycetes</taxon>
        <taxon>Russulales</taxon>
        <taxon>Auriscalpiaceae</taxon>
        <taxon>Auriscalpium</taxon>
    </lineage>
</organism>
<reference evidence="1" key="2">
    <citation type="journal article" date="2022" name="New Phytol.">
        <title>Evolutionary transition to the ectomycorrhizal habit in the genomes of a hyperdiverse lineage of mushroom-forming fungi.</title>
        <authorList>
            <person name="Looney B."/>
            <person name="Miyauchi S."/>
            <person name="Morin E."/>
            <person name="Drula E."/>
            <person name="Courty P.E."/>
            <person name="Kohler A."/>
            <person name="Kuo A."/>
            <person name="LaButti K."/>
            <person name="Pangilinan J."/>
            <person name="Lipzen A."/>
            <person name="Riley R."/>
            <person name="Andreopoulos W."/>
            <person name="He G."/>
            <person name="Johnson J."/>
            <person name="Nolan M."/>
            <person name="Tritt A."/>
            <person name="Barry K.W."/>
            <person name="Grigoriev I.V."/>
            <person name="Nagy L.G."/>
            <person name="Hibbett D."/>
            <person name="Henrissat B."/>
            <person name="Matheny P.B."/>
            <person name="Labbe J."/>
            <person name="Martin F.M."/>
        </authorList>
    </citation>
    <scope>NUCLEOTIDE SEQUENCE</scope>
    <source>
        <strain evidence="1">FP105234-sp</strain>
    </source>
</reference>
<dbReference type="Proteomes" id="UP000814033">
    <property type="component" value="Unassembled WGS sequence"/>
</dbReference>
<evidence type="ECO:0000313" key="2">
    <source>
        <dbReference type="Proteomes" id="UP000814033"/>
    </source>
</evidence>
<name>A0ACB8S0T0_9AGAM</name>
<evidence type="ECO:0000313" key="1">
    <source>
        <dbReference type="EMBL" id="KAI0049600.1"/>
    </source>
</evidence>
<accession>A0ACB8S0T0</accession>
<sequence length="135" mass="15259">TIARMGILGIGVDIVHLPRIIALMARRSPIALATRILSRSELLVWTALSDTDHRNRYIATRWAAKEAAYKACFPVIKPTWKEFSIHKHEPSAKPSLIYHPFHVPNAQRMGNKHVSISHDGEYVIATVLIETPEYP</sequence>
<gene>
    <name evidence="1" type="ORF">FA95DRAFT_1488857</name>
</gene>
<keyword evidence="1" id="KW-0808">Transferase</keyword>
<dbReference type="EMBL" id="MU275871">
    <property type="protein sequence ID" value="KAI0049600.1"/>
    <property type="molecule type" value="Genomic_DNA"/>
</dbReference>
<keyword evidence="2" id="KW-1185">Reference proteome</keyword>
<comment type="caution">
    <text evidence="1">The sequence shown here is derived from an EMBL/GenBank/DDBJ whole genome shotgun (WGS) entry which is preliminary data.</text>
</comment>
<proteinExistence type="predicted"/>